<dbReference type="InterPro" id="IPR018177">
    <property type="entry name" value="L-lactate_DH_AS"/>
</dbReference>
<dbReference type="GO" id="GO:0004459">
    <property type="term" value="F:L-lactate dehydrogenase (NAD+) activity"/>
    <property type="evidence" value="ECO:0007669"/>
    <property type="project" value="UniProtKB-EC"/>
</dbReference>
<evidence type="ECO:0000256" key="8">
    <source>
        <dbReference type="PIRSR" id="PIRSR000102-3"/>
    </source>
</evidence>
<dbReference type="InterPro" id="IPR015955">
    <property type="entry name" value="Lactate_DH/Glyco_Ohase_4_C"/>
</dbReference>
<dbReference type="Gene3D" id="3.90.110.10">
    <property type="entry name" value="Lactate dehydrogenase/glycoside hydrolase, family 4, C-terminal"/>
    <property type="match status" value="1"/>
</dbReference>
<feature type="active site" description="Proton acceptor" evidence="7">
    <location>
        <position position="233"/>
    </location>
</feature>
<evidence type="ECO:0000256" key="6">
    <source>
        <dbReference type="ARBA" id="ARBA00049258"/>
    </source>
</evidence>
<dbReference type="HAMAP" id="MF_00488">
    <property type="entry name" value="Lactate_dehydrog"/>
    <property type="match status" value="1"/>
</dbReference>
<dbReference type="CDD" id="cd05293">
    <property type="entry name" value="LDH_1"/>
    <property type="match status" value="1"/>
</dbReference>
<dbReference type="SUPFAM" id="SSF56327">
    <property type="entry name" value="LDH C-terminal domain-like"/>
    <property type="match status" value="1"/>
</dbReference>
<comment type="pathway">
    <text evidence="1 9">Fermentation; pyruvate fermentation to lactate; (S)-lactate from pyruvate: step 1/1.</text>
</comment>
<gene>
    <name evidence="12" type="ORF">ABEB36_000906</name>
</gene>
<dbReference type="PIRSF" id="PIRSF000102">
    <property type="entry name" value="Lac_mal_DH"/>
    <property type="match status" value="1"/>
</dbReference>
<feature type="binding site" evidence="8">
    <location>
        <position position="91"/>
    </location>
    <ligand>
        <name>NAD(+)</name>
        <dbReference type="ChEBI" id="CHEBI:57540"/>
    </ligand>
</feature>
<evidence type="ECO:0000259" key="10">
    <source>
        <dbReference type="Pfam" id="PF00056"/>
    </source>
</evidence>
<protein>
    <recommendedName>
        <fullName evidence="3 9">L-lactate dehydrogenase</fullName>
        <ecNumber evidence="3 9">1.1.1.27</ecNumber>
    </recommendedName>
</protein>
<dbReference type="Gene3D" id="3.40.50.720">
    <property type="entry name" value="NAD(P)-binding Rossmann-like Domain"/>
    <property type="match status" value="1"/>
</dbReference>
<reference evidence="12 13" key="1">
    <citation type="submission" date="2024-05" db="EMBL/GenBank/DDBJ databases">
        <title>Genetic variation in Jamaican populations of the coffee berry borer (Hypothenemus hampei).</title>
        <authorList>
            <person name="Errbii M."/>
            <person name="Myrie A."/>
        </authorList>
    </citation>
    <scope>NUCLEOTIDE SEQUENCE [LARGE SCALE GENOMIC DNA]</scope>
    <source>
        <strain evidence="12">JA-Hopewell-2020-01-JO</strain>
        <tissue evidence="12">Whole body</tissue>
    </source>
</reference>
<comment type="catalytic activity">
    <reaction evidence="6 9">
        <text>(S)-lactate + NAD(+) = pyruvate + NADH + H(+)</text>
        <dbReference type="Rhea" id="RHEA:23444"/>
        <dbReference type="ChEBI" id="CHEBI:15361"/>
        <dbReference type="ChEBI" id="CHEBI:15378"/>
        <dbReference type="ChEBI" id="CHEBI:16651"/>
        <dbReference type="ChEBI" id="CHEBI:57540"/>
        <dbReference type="ChEBI" id="CHEBI:57945"/>
        <dbReference type="EC" id="1.1.1.27"/>
    </reaction>
</comment>
<evidence type="ECO:0000313" key="13">
    <source>
        <dbReference type="Proteomes" id="UP001566132"/>
    </source>
</evidence>
<dbReference type="PRINTS" id="PR00086">
    <property type="entry name" value="LLDHDRGNASE"/>
</dbReference>
<evidence type="ECO:0000256" key="5">
    <source>
        <dbReference type="ARBA" id="ARBA00023027"/>
    </source>
</evidence>
<keyword evidence="13" id="KW-1185">Reference proteome</keyword>
<comment type="caution">
    <text evidence="12">The sequence shown here is derived from an EMBL/GenBank/DDBJ whole genome shotgun (WGS) entry which is preliminary data.</text>
</comment>
<dbReference type="FunFam" id="3.40.50.720:FF:000018">
    <property type="entry name" value="Malate dehydrogenase"/>
    <property type="match status" value="1"/>
</dbReference>
<dbReference type="InterPro" id="IPR001557">
    <property type="entry name" value="L-lactate/malate_DH"/>
</dbReference>
<dbReference type="Pfam" id="PF00056">
    <property type="entry name" value="Ldh_1_N"/>
    <property type="match status" value="1"/>
</dbReference>
<dbReference type="SUPFAM" id="SSF51735">
    <property type="entry name" value="NAD(P)-binding Rossmann-fold domains"/>
    <property type="match status" value="1"/>
</dbReference>
<feature type="domain" description="Lactate/malate dehydrogenase C-terminal" evidence="11">
    <location>
        <begin position="203"/>
        <end position="364"/>
    </location>
</feature>
<evidence type="ECO:0000259" key="11">
    <source>
        <dbReference type="Pfam" id="PF02866"/>
    </source>
</evidence>
<dbReference type="Proteomes" id="UP001566132">
    <property type="component" value="Unassembled WGS sequence"/>
</dbReference>
<evidence type="ECO:0000256" key="1">
    <source>
        <dbReference type="ARBA" id="ARBA00004843"/>
    </source>
</evidence>
<evidence type="ECO:0000256" key="2">
    <source>
        <dbReference type="ARBA" id="ARBA00006054"/>
    </source>
</evidence>
<dbReference type="PANTHER" id="PTHR43128">
    <property type="entry name" value="L-2-HYDROXYCARBOXYLATE DEHYDROGENASE (NAD(P)(+))"/>
    <property type="match status" value="1"/>
</dbReference>
<dbReference type="EC" id="1.1.1.27" evidence="3 9"/>
<sequence length="372" mass="40265">MYDNYRTSGNSGSYGYRTIILIPVFIRGENVTCDSAACIKMNTKDQLLSVISETCDTSIDKVTVVGAGDVGTACIFTLLSQGVSSNVTIIDVNENKMMGELLDFQHGSLFFNGKVTGCKGNDYSATAGSKVCVITAGARQKTGESRLDLVQKNTEILKGIVPNLVKYSPDTIIIVVSNPCDILAYVTWKLSGLPKNRIIGSGTNLDTSRFRFYIAEKMKVAPESAHAWIIGEHGDTSVAVWSGVSVAGVRLRDLNPAMGTDNDPENWKEIHNKVIRSAYEVIELKGSTSWAIGLSVANITRSILKNSNKIHAISTNIKGMCGIEQEVFLSLPCVLGRNGIIAIIDPHLVEAERCSLKFSAAKMMEVANGIKF</sequence>
<accession>A0ABD1FGE6</accession>
<feature type="binding site" evidence="8">
    <location>
        <begin position="176"/>
        <end position="178"/>
    </location>
    <ligand>
        <name>NAD(+)</name>
        <dbReference type="ChEBI" id="CHEBI:57540"/>
    </ligand>
</feature>
<dbReference type="InterPro" id="IPR011304">
    <property type="entry name" value="L-lactate_DH"/>
</dbReference>
<evidence type="ECO:0000256" key="3">
    <source>
        <dbReference type="ARBA" id="ARBA00012967"/>
    </source>
</evidence>
<name>A0ABD1FGE6_HYPHA</name>
<dbReference type="Pfam" id="PF02866">
    <property type="entry name" value="Ldh_1_C"/>
    <property type="match status" value="1"/>
</dbReference>
<dbReference type="NCBIfam" id="TIGR01771">
    <property type="entry name" value="L-LDH-NAD"/>
    <property type="match status" value="1"/>
</dbReference>
<organism evidence="12 13">
    <name type="scientific">Hypothenemus hampei</name>
    <name type="common">Coffee berry borer</name>
    <dbReference type="NCBI Taxonomy" id="57062"/>
    <lineage>
        <taxon>Eukaryota</taxon>
        <taxon>Metazoa</taxon>
        <taxon>Ecdysozoa</taxon>
        <taxon>Arthropoda</taxon>
        <taxon>Hexapoda</taxon>
        <taxon>Insecta</taxon>
        <taxon>Pterygota</taxon>
        <taxon>Neoptera</taxon>
        <taxon>Endopterygota</taxon>
        <taxon>Coleoptera</taxon>
        <taxon>Polyphaga</taxon>
        <taxon>Cucujiformia</taxon>
        <taxon>Curculionidae</taxon>
        <taxon>Scolytinae</taxon>
        <taxon>Hypothenemus</taxon>
    </lineage>
</organism>
<evidence type="ECO:0000256" key="7">
    <source>
        <dbReference type="PIRSR" id="PIRSR000102-1"/>
    </source>
</evidence>
<dbReference type="EMBL" id="JBDJPC010000001">
    <property type="protein sequence ID" value="KAL1517098.1"/>
    <property type="molecule type" value="Genomic_DNA"/>
</dbReference>
<dbReference type="InterPro" id="IPR001236">
    <property type="entry name" value="Lactate/malate_DH_N"/>
</dbReference>
<dbReference type="PROSITE" id="PS00064">
    <property type="entry name" value="L_LDH"/>
    <property type="match status" value="1"/>
</dbReference>
<feature type="binding site" evidence="8">
    <location>
        <position position="153"/>
    </location>
    <ligand>
        <name>NAD(+)</name>
        <dbReference type="ChEBI" id="CHEBI:57540"/>
    </ligand>
</feature>
<evidence type="ECO:0000256" key="4">
    <source>
        <dbReference type="ARBA" id="ARBA00023002"/>
    </source>
</evidence>
<dbReference type="InterPro" id="IPR022383">
    <property type="entry name" value="Lactate/malate_DH_C"/>
</dbReference>
<dbReference type="PANTHER" id="PTHR43128:SF16">
    <property type="entry name" value="L-LACTATE DEHYDROGENASE"/>
    <property type="match status" value="1"/>
</dbReference>
<keyword evidence="4 9" id="KW-0560">Oxidoreductase</keyword>
<proteinExistence type="inferred from homology"/>
<feature type="domain" description="Lactate/malate dehydrogenase N-terminal" evidence="10">
    <location>
        <begin position="61"/>
        <end position="200"/>
    </location>
</feature>
<comment type="similarity">
    <text evidence="2">Belongs to the LDH/MDH superfamily. LDH family.</text>
</comment>
<feature type="binding site" evidence="8">
    <location>
        <begin position="66"/>
        <end position="71"/>
    </location>
    <ligand>
        <name>NAD(+)</name>
        <dbReference type="ChEBI" id="CHEBI:57540"/>
    </ligand>
</feature>
<evidence type="ECO:0000313" key="12">
    <source>
        <dbReference type="EMBL" id="KAL1517098.1"/>
    </source>
</evidence>
<dbReference type="AlphaFoldDB" id="A0ABD1FGE6"/>
<dbReference type="InterPro" id="IPR036291">
    <property type="entry name" value="NAD(P)-bd_dom_sf"/>
</dbReference>
<keyword evidence="5 8" id="KW-0520">NAD</keyword>
<evidence type="ECO:0000256" key="9">
    <source>
        <dbReference type="RuleBase" id="RU000496"/>
    </source>
</evidence>